<gene>
    <name evidence="2" type="ORF">HPB51_000535</name>
</gene>
<dbReference type="GO" id="GO:0005666">
    <property type="term" value="C:RNA polymerase III complex"/>
    <property type="evidence" value="ECO:0007669"/>
    <property type="project" value="TreeGrafter"/>
</dbReference>
<evidence type="ECO:0000313" key="3">
    <source>
        <dbReference type="Proteomes" id="UP000821866"/>
    </source>
</evidence>
<dbReference type="PANTHER" id="PTHR12069:SF0">
    <property type="entry name" value="DNA-DIRECTED RNA POLYMERASE III SUBUNIT RPC5"/>
    <property type="match status" value="1"/>
</dbReference>
<feature type="region of interest" description="Disordered" evidence="1">
    <location>
        <begin position="638"/>
        <end position="689"/>
    </location>
</feature>
<evidence type="ECO:0008006" key="4">
    <source>
        <dbReference type="Google" id="ProtNLM"/>
    </source>
</evidence>
<evidence type="ECO:0000256" key="1">
    <source>
        <dbReference type="SAM" id="MobiDB-lite"/>
    </source>
</evidence>
<keyword evidence="3" id="KW-1185">Reference proteome</keyword>
<proteinExistence type="predicted"/>
<evidence type="ECO:0000313" key="2">
    <source>
        <dbReference type="EMBL" id="KAH8036433.1"/>
    </source>
</evidence>
<name>A0A9J6EPV4_RHIMP</name>
<dbReference type="EMBL" id="JABSTU010000002">
    <property type="protein sequence ID" value="KAH8036433.1"/>
    <property type="molecule type" value="Genomic_DNA"/>
</dbReference>
<dbReference type="Pfam" id="PF04801">
    <property type="entry name" value="RPC5"/>
    <property type="match status" value="2"/>
</dbReference>
<dbReference type="InterPro" id="IPR006886">
    <property type="entry name" value="RNA_pol_III_Rpc5"/>
</dbReference>
<organism evidence="2 3">
    <name type="scientific">Rhipicephalus microplus</name>
    <name type="common">Cattle tick</name>
    <name type="synonym">Boophilus microplus</name>
    <dbReference type="NCBI Taxonomy" id="6941"/>
    <lineage>
        <taxon>Eukaryota</taxon>
        <taxon>Metazoa</taxon>
        <taxon>Ecdysozoa</taxon>
        <taxon>Arthropoda</taxon>
        <taxon>Chelicerata</taxon>
        <taxon>Arachnida</taxon>
        <taxon>Acari</taxon>
        <taxon>Parasitiformes</taxon>
        <taxon>Ixodida</taxon>
        <taxon>Ixodoidea</taxon>
        <taxon>Ixodidae</taxon>
        <taxon>Rhipicephalinae</taxon>
        <taxon>Rhipicephalus</taxon>
        <taxon>Boophilus</taxon>
    </lineage>
</organism>
<dbReference type="PANTHER" id="PTHR12069">
    <property type="entry name" value="DNA-DIRECTED RNA POLYMERASES III 80 KDA POLYPEPTIDE RNA POLYMERASE III SUBUNIT 5"/>
    <property type="match status" value="1"/>
</dbReference>
<comment type="caution">
    <text evidence="2">The sequence shown here is derived from an EMBL/GenBank/DDBJ whole genome shotgun (WGS) entry which is preliminary data.</text>
</comment>
<reference evidence="2" key="1">
    <citation type="journal article" date="2020" name="Cell">
        <title>Large-Scale Comparative Analyses of Tick Genomes Elucidate Their Genetic Diversity and Vector Capacities.</title>
        <authorList>
            <consortium name="Tick Genome and Microbiome Consortium (TIGMIC)"/>
            <person name="Jia N."/>
            <person name="Wang J."/>
            <person name="Shi W."/>
            <person name="Du L."/>
            <person name="Sun Y."/>
            <person name="Zhan W."/>
            <person name="Jiang J.F."/>
            <person name="Wang Q."/>
            <person name="Zhang B."/>
            <person name="Ji P."/>
            <person name="Bell-Sakyi L."/>
            <person name="Cui X.M."/>
            <person name="Yuan T.T."/>
            <person name="Jiang B.G."/>
            <person name="Yang W.F."/>
            <person name="Lam T.T."/>
            <person name="Chang Q.C."/>
            <person name="Ding S.J."/>
            <person name="Wang X.J."/>
            <person name="Zhu J.G."/>
            <person name="Ruan X.D."/>
            <person name="Zhao L."/>
            <person name="Wei J.T."/>
            <person name="Ye R.Z."/>
            <person name="Que T.C."/>
            <person name="Du C.H."/>
            <person name="Zhou Y.H."/>
            <person name="Cheng J.X."/>
            <person name="Dai P.F."/>
            <person name="Guo W.B."/>
            <person name="Han X.H."/>
            <person name="Huang E.J."/>
            <person name="Li L.F."/>
            <person name="Wei W."/>
            <person name="Gao Y.C."/>
            <person name="Liu J.Z."/>
            <person name="Shao H.Z."/>
            <person name="Wang X."/>
            <person name="Wang C.C."/>
            <person name="Yang T.C."/>
            <person name="Huo Q.B."/>
            <person name="Li W."/>
            <person name="Chen H.Y."/>
            <person name="Chen S.E."/>
            <person name="Zhou L.G."/>
            <person name="Ni X.B."/>
            <person name="Tian J.H."/>
            <person name="Sheng Y."/>
            <person name="Liu T."/>
            <person name="Pan Y.S."/>
            <person name="Xia L.Y."/>
            <person name="Li J."/>
            <person name="Zhao F."/>
            <person name="Cao W.C."/>
        </authorList>
    </citation>
    <scope>NUCLEOTIDE SEQUENCE</scope>
    <source>
        <strain evidence="2">Rmic-2018</strain>
    </source>
</reference>
<dbReference type="Proteomes" id="UP000821866">
    <property type="component" value="Chromosome 10"/>
</dbReference>
<protein>
    <recommendedName>
        <fullName evidence="4">DNA-directed RNA polymerase III subunit RPC5</fullName>
    </recommendedName>
</protein>
<feature type="region of interest" description="Disordered" evidence="1">
    <location>
        <begin position="310"/>
        <end position="331"/>
    </location>
</feature>
<dbReference type="VEuPathDB" id="VectorBase:LOC119179764"/>
<feature type="compositionally biased region" description="Polar residues" evidence="1">
    <location>
        <begin position="314"/>
        <end position="325"/>
    </location>
</feature>
<accession>A0A9J6EPV4</accession>
<sequence length="689" mass="75358">MAAASPSSVAAGPADNDDEVVAEFDVYLSKILADKLYLVQYPEKSIDHFRMGGKCTAARVKPGQRMVELDFAIKNDEPGSSKGTRSGTDLHAKIKRERQESDTAYLSAVSRLAGSANIGQKVKQGALKGIARVMLEPSATDVTEVAHSSVAGQVVADNVVLKTQPAEAMTVQVKDMKTPPNGETEQSKHTRTAPPDSATNLMSEPVLSYAVGSFMQAEPGSSNVFGQPVKVEPSTSGPTGPMYAKIKTEPQDTVTSSHCARVMTSRDTYTMTSMVPISCPENYAVGLLLPGELHLTPLHAIVHMAPVHCRRQESQSSERVGSSATPRPAPMFTGCGAAANNGPQAPDNDPMTPFNHYVEEETANGKRCKRFCPERSTQVRHEGDGEPWVEATFHNCSSEMSLFERELLVGPRDEESDSSRFVTDEKQYLARILANDPAGSHCDDMVNPADAGPQRYCSPELSMRVIERLPLEQRINAILMNAKVVRFAKLISILPETIKEQAVIDILPYVAVLVQGCWVVKSEELYPRKGFSEKTGVRAETLCKARDILLYMYTEARHVKMSTFTETLRKGLCALPAEDVNALLEGVSQPTPDGWEFLLPYDADFANAYPDVVLKQQEEWDKRHDALSRTFHSSVMARLQKKPASQGESSSKNGGGRMTFRRRITPKPLLSSRRSSSGSPAAKLSKRAN</sequence>
<reference evidence="2" key="2">
    <citation type="submission" date="2021-09" db="EMBL/GenBank/DDBJ databases">
        <authorList>
            <person name="Jia N."/>
            <person name="Wang J."/>
            <person name="Shi W."/>
            <person name="Du L."/>
            <person name="Sun Y."/>
            <person name="Zhan W."/>
            <person name="Jiang J."/>
            <person name="Wang Q."/>
            <person name="Zhang B."/>
            <person name="Ji P."/>
            <person name="Sakyi L.B."/>
            <person name="Cui X."/>
            <person name="Yuan T."/>
            <person name="Jiang B."/>
            <person name="Yang W."/>
            <person name="Lam T.T.-Y."/>
            <person name="Chang Q."/>
            <person name="Ding S."/>
            <person name="Wang X."/>
            <person name="Zhu J."/>
            <person name="Ruan X."/>
            <person name="Zhao L."/>
            <person name="Wei J."/>
            <person name="Que T."/>
            <person name="Du C."/>
            <person name="Cheng J."/>
            <person name="Dai P."/>
            <person name="Han X."/>
            <person name="Huang E."/>
            <person name="Gao Y."/>
            <person name="Liu J."/>
            <person name="Shao H."/>
            <person name="Ye R."/>
            <person name="Li L."/>
            <person name="Wei W."/>
            <person name="Wang X."/>
            <person name="Wang C."/>
            <person name="Huo Q."/>
            <person name="Li W."/>
            <person name="Guo W."/>
            <person name="Chen H."/>
            <person name="Chen S."/>
            <person name="Zhou L."/>
            <person name="Zhou L."/>
            <person name="Ni X."/>
            <person name="Tian J."/>
            <person name="Zhou Y."/>
            <person name="Sheng Y."/>
            <person name="Liu T."/>
            <person name="Pan Y."/>
            <person name="Xia L."/>
            <person name="Li J."/>
            <person name="Zhao F."/>
            <person name="Cao W."/>
        </authorList>
    </citation>
    <scope>NUCLEOTIDE SEQUENCE</scope>
    <source>
        <strain evidence="2">Rmic-2018</strain>
        <tissue evidence="2">Larvae</tissue>
    </source>
</reference>
<feature type="region of interest" description="Disordered" evidence="1">
    <location>
        <begin position="174"/>
        <end position="200"/>
    </location>
</feature>
<dbReference type="AlphaFoldDB" id="A0A9J6EPV4"/>
<dbReference type="GO" id="GO:0042797">
    <property type="term" value="P:tRNA transcription by RNA polymerase III"/>
    <property type="evidence" value="ECO:0007669"/>
    <property type="project" value="TreeGrafter"/>
</dbReference>